<evidence type="ECO:0000259" key="8">
    <source>
        <dbReference type="SMART" id="SM00363"/>
    </source>
</evidence>
<keyword evidence="4 10" id="KW-0689">Ribosomal protein</keyword>
<dbReference type="CDD" id="cd00165">
    <property type="entry name" value="S4"/>
    <property type="match status" value="1"/>
</dbReference>
<name>A0AA51BKD3_9BACT</name>
<dbReference type="GO" id="GO:0042274">
    <property type="term" value="P:ribosomal small subunit biogenesis"/>
    <property type="evidence" value="ECO:0007669"/>
    <property type="project" value="TreeGrafter"/>
</dbReference>
<evidence type="ECO:0000256" key="5">
    <source>
        <dbReference type="ARBA" id="ARBA00023274"/>
    </source>
</evidence>
<reference evidence="10" key="2">
    <citation type="submission" date="2023-06" db="EMBL/GenBank/DDBJ databases">
        <authorList>
            <person name="Williams T.J."/>
            <person name="Allen M.A."/>
            <person name="Ivanova N."/>
            <person name="Huntemann M."/>
            <person name="Haque S."/>
            <person name="Hancock A.M."/>
            <person name="Brazendale S."/>
            <person name="Cavicchioli R."/>
        </authorList>
    </citation>
    <scope>NUCLEOTIDE SEQUENCE</scope>
    <source>
        <strain evidence="10">MAG_Ga0307966_1000010</strain>
    </source>
</reference>
<accession>A0AA51BKD3</accession>
<evidence type="ECO:0000256" key="4">
    <source>
        <dbReference type="ARBA" id="ARBA00022980"/>
    </source>
</evidence>
<keyword evidence="2" id="KW-0699">rRNA-binding</keyword>
<dbReference type="SMART" id="SM01390">
    <property type="entry name" value="Ribosomal_S4"/>
    <property type="match status" value="1"/>
</dbReference>
<evidence type="ECO:0000313" key="10">
    <source>
        <dbReference type="EMBL" id="WMI30458.1"/>
    </source>
</evidence>
<keyword evidence="3 7" id="KW-0694">RNA-binding</keyword>
<reference evidence="10" key="1">
    <citation type="journal article" date="2021" name="Front. Microbiol.">
        <title>Genome Analysis of a Verrucomicrobial Endosymbiont With a Tiny Genome Discovered in an Antarctic Lake.</title>
        <authorList>
            <person name="Williams T.J."/>
            <person name="Allen M.A."/>
            <person name="Ivanova N."/>
            <person name="Huntemann M."/>
            <person name="Haque S."/>
            <person name="Hancock A.M."/>
            <person name="Brazendale S."/>
            <person name="Cavicchioli R."/>
        </authorList>
    </citation>
    <scope>NUCLEOTIDE SEQUENCE</scope>
    <source>
        <strain evidence="10">MAG_Ga0307966_1000010</strain>
    </source>
</reference>
<evidence type="ECO:0000256" key="2">
    <source>
        <dbReference type="ARBA" id="ARBA00022730"/>
    </source>
</evidence>
<dbReference type="NCBIfam" id="NF003717">
    <property type="entry name" value="PRK05327.1"/>
    <property type="match status" value="1"/>
</dbReference>
<dbReference type="InterPro" id="IPR036986">
    <property type="entry name" value="S4_RNA-bd_sf"/>
</dbReference>
<dbReference type="Proteomes" id="UP001238843">
    <property type="component" value="Chromosome"/>
</dbReference>
<dbReference type="GO" id="GO:0015935">
    <property type="term" value="C:small ribosomal subunit"/>
    <property type="evidence" value="ECO:0007669"/>
    <property type="project" value="TreeGrafter"/>
</dbReference>
<dbReference type="InterPro" id="IPR001912">
    <property type="entry name" value="Ribosomal_uS4_N"/>
</dbReference>
<dbReference type="AlphaFoldDB" id="A0AA51BKD3"/>
<dbReference type="InterPro" id="IPR022801">
    <property type="entry name" value="Ribosomal_uS4"/>
</dbReference>
<dbReference type="EMBL" id="CP128385">
    <property type="protein sequence ID" value="WMI30458.1"/>
    <property type="molecule type" value="Genomic_DNA"/>
</dbReference>
<dbReference type="Gene3D" id="3.10.290.10">
    <property type="entry name" value="RNA-binding S4 domain"/>
    <property type="match status" value="1"/>
</dbReference>
<dbReference type="PANTHER" id="PTHR11831">
    <property type="entry name" value="30S 40S RIBOSOMAL PROTEIN"/>
    <property type="match status" value="1"/>
</dbReference>
<dbReference type="PROSITE" id="PS50889">
    <property type="entry name" value="S4"/>
    <property type="match status" value="1"/>
</dbReference>
<sequence length="197" mass="22781">MSSKYIGPKHKLNKRFSQGIIGKYPINFNKGGFSLKKSSKYSRKKNSLYFTSLYEKQKLKFSYIITEKQSIITFKKAKALGNDSGLTFLKLLELRLDSILFRSDVFITKLQVRQLINHKFVSVNNVVITSPSFECSIGDEVSVKGKYFSKISEGFNCPWINPLGNSSIKVIRFPNNKELEFLDFNIQLIVEFYNRFI</sequence>
<feature type="domain" description="Small ribosomal subunit protein uS4 N-terminal" evidence="9">
    <location>
        <begin position="4"/>
        <end position="93"/>
    </location>
</feature>
<organism evidence="10">
    <name type="scientific">Candidatus Organicella extenuata</name>
    <dbReference type="NCBI Taxonomy" id="2841811"/>
    <lineage>
        <taxon>Bacteria</taxon>
        <taxon>Pseudomonadati</taxon>
        <taxon>Verrucomicrobiota</taxon>
        <taxon>Candidatus Organicella</taxon>
    </lineage>
</organism>
<evidence type="ECO:0000256" key="6">
    <source>
        <dbReference type="ARBA" id="ARBA00035254"/>
    </source>
</evidence>
<dbReference type="InterPro" id="IPR002942">
    <property type="entry name" value="S4_RNA-bd"/>
</dbReference>
<dbReference type="SUPFAM" id="SSF55174">
    <property type="entry name" value="Alpha-L RNA-binding motif"/>
    <property type="match status" value="1"/>
</dbReference>
<gene>
    <name evidence="10" type="primary">rpsD</name>
    <name evidence="10" type="ORF">QTO32_00890</name>
</gene>
<evidence type="ECO:0000256" key="7">
    <source>
        <dbReference type="PROSITE-ProRule" id="PRU00182"/>
    </source>
</evidence>
<dbReference type="Gene3D" id="1.10.1050.10">
    <property type="entry name" value="Ribosomal Protein S4 Delta 41, Chain A, domain 1"/>
    <property type="match status" value="1"/>
</dbReference>
<dbReference type="Pfam" id="PF01479">
    <property type="entry name" value="S4"/>
    <property type="match status" value="1"/>
</dbReference>
<comment type="similarity">
    <text evidence="1">Belongs to the universal ribosomal protein uS4 family.</text>
</comment>
<dbReference type="GO" id="GO:0019843">
    <property type="term" value="F:rRNA binding"/>
    <property type="evidence" value="ECO:0007669"/>
    <property type="project" value="UniProtKB-KW"/>
</dbReference>
<proteinExistence type="inferred from homology"/>
<protein>
    <recommendedName>
        <fullName evidence="6">Small ribosomal subunit protein uS4</fullName>
    </recommendedName>
</protein>
<dbReference type="SMART" id="SM00363">
    <property type="entry name" value="S4"/>
    <property type="match status" value="1"/>
</dbReference>
<keyword evidence="5" id="KW-0687">Ribonucleoprotein</keyword>
<evidence type="ECO:0000256" key="3">
    <source>
        <dbReference type="ARBA" id="ARBA00022884"/>
    </source>
</evidence>
<dbReference type="Pfam" id="PF00163">
    <property type="entry name" value="Ribosomal_S4"/>
    <property type="match status" value="1"/>
</dbReference>
<dbReference type="GO" id="GO:0003735">
    <property type="term" value="F:structural constituent of ribosome"/>
    <property type="evidence" value="ECO:0007669"/>
    <property type="project" value="TreeGrafter"/>
</dbReference>
<evidence type="ECO:0000259" key="9">
    <source>
        <dbReference type="SMART" id="SM01390"/>
    </source>
</evidence>
<evidence type="ECO:0000256" key="1">
    <source>
        <dbReference type="ARBA" id="ARBA00007465"/>
    </source>
</evidence>
<feature type="domain" description="RNA-binding S4" evidence="8">
    <location>
        <begin position="94"/>
        <end position="155"/>
    </location>
</feature>
<dbReference type="PANTHER" id="PTHR11831:SF4">
    <property type="entry name" value="SMALL RIBOSOMAL SUBUNIT PROTEIN US4M"/>
    <property type="match status" value="1"/>
</dbReference>